<evidence type="ECO:0000313" key="5">
    <source>
        <dbReference type="Proteomes" id="UP000755585"/>
    </source>
</evidence>
<dbReference type="InterPro" id="IPR020904">
    <property type="entry name" value="Sc_DH/Rdtase_CS"/>
</dbReference>
<dbReference type="SUPFAM" id="SSF51735">
    <property type="entry name" value="NAD(P)-binding Rossmann-fold domains"/>
    <property type="match status" value="1"/>
</dbReference>
<name>A0ABS4UL37_9ACTN</name>
<dbReference type="PRINTS" id="PR00081">
    <property type="entry name" value="GDHRDH"/>
</dbReference>
<comment type="caution">
    <text evidence="4">The sequence shown here is derived from an EMBL/GenBank/DDBJ whole genome shotgun (WGS) entry which is preliminary data.</text>
</comment>
<protein>
    <submittedName>
        <fullName evidence="4">NAD(P)-dependent dehydrogenase (Short-subunit alcohol dehydrogenase family)</fullName>
    </submittedName>
</protein>
<proteinExistence type="inferred from homology"/>
<dbReference type="RefSeq" id="WP_209695104.1">
    <property type="nucleotide sequence ID" value="NZ_BAAAVU010000009.1"/>
</dbReference>
<dbReference type="InterPro" id="IPR057326">
    <property type="entry name" value="KR_dom"/>
</dbReference>
<evidence type="ECO:0000313" key="4">
    <source>
        <dbReference type="EMBL" id="MBP2352339.1"/>
    </source>
</evidence>
<dbReference type="InterPro" id="IPR002347">
    <property type="entry name" value="SDR_fam"/>
</dbReference>
<keyword evidence="5" id="KW-1185">Reference proteome</keyword>
<dbReference type="InterPro" id="IPR036291">
    <property type="entry name" value="NAD(P)-bd_dom_sf"/>
</dbReference>
<sequence length="258" mass="26322">MTSTSSLAGKRVLVTGGNSGIGAAIVRRLAAQGAKVAVNYRSDKAAADALVGELNSAGCTAAAFQADLTAAGRAHELVDAVVAELGGLDLLVSNAGVEHFGALETITEADFDRIFLTNVAGQLFVTQAAVAAMTDGGRIVLSASVSVRLSVYHHTLYAASKAAIPAMVRNLAPELADRNIAINAISPGATATRMAMSYGANYTHPALADVPFDALLRSMSALGRFAQPDDIAAVVAFLLSPEAAHITGTTIEADGGWS</sequence>
<organism evidence="4 5">
    <name type="scientific">Kribbella aluminosa</name>
    <dbReference type="NCBI Taxonomy" id="416017"/>
    <lineage>
        <taxon>Bacteria</taxon>
        <taxon>Bacillati</taxon>
        <taxon>Actinomycetota</taxon>
        <taxon>Actinomycetes</taxon>
        <taxon>Propionibacteriales</taxon>
        <taxon>Kribbellaceae</taxon>
        <taxon>Kribbella</taxon>
    </lineage>
</organism>
<dbReference type="Pfam" id="PF13561">
    <property type="entry name" value="adh_short_C2"/>
    <property type="match status" value="1"/>
</dbReference>
<keyword evidence="2" id="KW-0560">Oxidoreductase</keyword>
<accession>A0ABS4UL37</accession>
<feature type="domain" description="Ketoreductase" evidence="3">
    <location>
        <begin position="10"/>
        <end position="188"/>
    </location>
</feature>
<dbReference type="SMART" id="SM00822">
    <property type="entry name" value="PKS_KR"/>
    <property type="match status" value="1"/>
</dbReference>
<evidence type="ECO:0000259" key="3">
    <source>
        <dbReference type="SMART" id="SM00822"/>
    </source>
</evidence>
<dbReference type="PROSITE" id="PS00061">
    <property type="entry name" value="ADH_SHORT"/>
    <property type="match status" value="1"/>
</dbReference>
<dbReference type="Proteomes" id="UP000755585">
    <property type="component" value="Unassembled WGS sequence"/>
</dbReference>
<dbReference type="PANTHER" id="PTHR43639">
    <property type="entry name" value="OXIDOREDUCTASE, SHORT-CHAIN DEHYDROGENASE/REDUCTASE FAMILY (AFU_ORTHOLOGUE AFUA_5G02870)"/>
    <property type="match status" value="1"/>
</dbReference>
<dbReference type="Gene3D" id="3.40.50.720">
    <property type="entry name" value="NAD(P)-binding Rossmann-like Domain"/>
    <property type="match status" value="1"/>
</dbReference>
<reference evidence="4 5" key="1">
    <citation type="submission" date="2021-03" db="EMBL/GenBank/DDBJ databases">
        <title>Sequencing the genomes of 1000 actinobacteria strains.</title>
        <authorList>
            <person name="Klenk H.-P."/>
        </authorList>
    </citation>
    <scope>NUCLEOTIDE SEQUENCE [LARGE SCALE GENOMIC DNA]</scope>
    <source>
        <strain evidence="4 5">DSM 18824</strain>
    </source>
</reference>
<gene>
    <name evidence="4" type="ORF">JOF29_003422</name>
</gene>
<dbReference type="EMBL" id="JAGINT010000001">
    <property type="protein sequence ID" value="MBP2352339.1"/>
    <property type="molecule type" value="Genomic_DNA"/>
</dbReference>
<dbReference type="PANTHER" id="PTHR43639:SF1">
    <property type="entry name" value="SHORT-CHAIN DEHYDROGENASE_REDUCTASE FAMILY PROTEIN"/>
    <property type="match status" value="1"/>
</dbReference>
<evidence type="ECO:0000256" key="2">
    <source>
        <dbReference type="ARBA" id="ARBA00023002"/>
    </source>
</evidence>
<comment type="similarity">
    <text evidence="1">Belongs to the short-chain dehydrogenases/reductases (SDR) family.</text>
</comment>
<evidence type="ECO:0000256" key="1">
    <source>
        <dbReference type="ARBA" id="ARBA00006484"/>
    </source>
</evidence>
<dbReference type="PRINTS" id="PR00080">
    <property type="entry name" value="SDRFAMILY"/>
</dbReference>